<gene>
    <name evidence="2" type="ORF">C6P37_12415</name>
</gene>
<evidence type="ECO:0000313" key="2">
    <source>
        <dbReference type="EMBL" id="REJ26870.1"/>
    </source>
</evidence>
<proteinExistence type="predicted"/>
<feature type="region of interest" description="Disordered" evidence="1">
    <location>
        <begin position="1"/>
        <end position="21"/>
    </location>
</feature>
<dbReference type="AlphaFoldDB" id="A0A3E0K1I0"/>
<comment type="caution">
    <text evidence="2">The sequence shown here is derived from an EMBL/GenBank/DDBJ whole genome shotgun (WGS) entry which is preliminary data.</text>
</comment>
<accession>A0A3E0K1I0</accession>
<evidence type="ECO:0000256" key="1">
    <source>
        <dbReference type="SAM" id="MobiDB-lite"/>
    </source>
</evidence>
<dbReference type="EMBL" id="QEWE01000023">
    <property type="protein sequence ID" value="REJ26870.1"/>
    <property type="molecule type" value="Genomic_DNA"/>
</dbReference>
<protein>
    <submittedName>
        <fullName evidence="2">Uncharacterized protein</fullName>
    </submittedName>
</protein>
<dbReference type="Proteomes" id="UP000257014">
    <property type="component" value="Unassembled WGS sequence"/>
</dbReference>
<evidence type="ECO:0000313" key="3">
    <source>
        <dbReference type="Proteomes" id="UP000257014"/>
    </source>
</evidence>
<feature type="compositionally biased region" description="Basic and acidic residues" evidence="1">
    <location>
        <begin position="1"/>
        <end position="10"/>
    </location>
</feature>
<name>A0A3E0K1I0_9BACI</name>
<reference evidence="2 3" key="1">
    <citation type="submission" date="2018-03" db="EMBL/GenBank/DDBJ databases">
        <authorList>
            <person name="Keele B.F."/>
        </authorList>
    </citation>
    <scope>NUCLEOTIDE SEQUENCE [LARGE SCALE GENOMIC DNA]</scope>
    <source>
        <strain evidence="2">ZCTH4_d</strain>
    </source>
</reference>
<organism evidence="2 3">
    <name type="scientific">Caldibacillus debilis</name>
    <dbReference type="NCBI Taxonomy" id="301148"/>
    <lineage>
        <taxon>Bacteria</taxon>
        <taxon>Bacillati</taxon>
        <taxon>Bacillota</taxon>
        <taxon>Bacilli</taxon>
        <taxon>Bacillales</taxon>
        <taxon>Bacillaceae</taxon>
        <taxon>Caldibacillus</taxon>
    </lineage>
</organism>
<sequence>MTDSVKERAATELGPGERGPHFPIFQNEHLFDIMKIRLAMPARSGGWRLRGRIHPVRRKIR</sequence>